<comment type="caution">
    <text evidence="6">The sequence shown here is derived from an EMBL/GenBank/DDBJ whole genome shotgun (WGS) entry which is preliminary data.</text>
</comment>
<dbReference type="InterPro" id="IPR010982">
    <property type="entry name" value="Lambda_DNA-bd_dom_sf"/>
</dbReference>
<dbReference type="PANTHER" id="PTHR30146:SF151">
    <property type="entry name" value="HTH-TYPE TRANSCRIPTIONAL REPRESSOR CYTR"/>
    <property type="match status" value="1"/>
</dbReference>
<dbReference type="Gene3D" id="3.40.50.2300">
    <property type="match status" value="2"/>
</dbReference>
<evidence type="ECO:0000259" key="5">
    <source>
        <dbReference type="PROSITE" id="PS50932"/>
    </source>
</evidence>
<gene>
    <name evidence="6" type="ORF">EV131_108268</name>
</gene>
<dbReference type="SUPFAM" id="SSF47413">
    <property type="entry name" value="lambda repressor-like DNA-binding domains"/>
    <property type="match status" value="1"/>
</dbReference>
<dbReference type="Proteomes" id="UP000295021">
    <property type="component" value="Unassembled WGS sequence"/>
</dbReference>
<evidence type="ECO:0000313" key="6">
    <source>
        <dbReference type="EMBL" id="TCU22788.1"/>
    </source>
</evidence>
<keyword evidence="2" id="KW-0805">Transcription regulation</keyword>
<evidence type="ECO:0000256" key="3">
    <source>
        <dbReference type="ARBA" id="ARBA00023125"/>
    </source>
</evidence>
<dbReference type="Gene3D" id="1.10.260.40">
    <property type="entry name" value="lambda repressor-like DNA-binding domains"/>
    <property type="match status" value="1"/>
</dbReference>
<dbReference type="Pfam" id="PF13377">
    <property type="entry name" value="Peripla_BP_3"/>
    <property type="match status" value="1"/>
</dbReference>
<dbReference type="GO" id="GO:0000976">
    <property type="term" value="F:transcription cis-regulatory region binding"/>
    <property type="evidence" value="ECO:0007669"/>
    <property type="project" value="TreeGrafter"/>
</dbReference>
<dbReference type="InterPro" id="IPR046335">
    <property type="entry name" value="LacI/GalR-like_sensor"/>
</dbReference>
<evidence type="ECO:0000256" key="1">
    <source>
        <dbReference type="ARBA" id="ARBA00022491"/>
    </source>
</evidence>
<sequence>MIYTDQLKPAFDLSTSLCSVAAKTAPRQSQVSNSTPATIEDVARIAEVSIATVSRAIHMPEKVANSTRLKVNQAIAITGYTTNAMARSLRLGRSNMILVVAPDIGDPNFSNILVGLENEARAHGYGILIGHTQNDAQRGLEYLKFFNSNQAAGLILFTGILPFGHQTMTARLPPSVGVFEPVFNGGIPYVGVDDTEGARKAVDLLLAEGHRKIAFIGDSRTRLAYTRRRMGYDAGLDAAGIPPDTRIVLEGDGTIESGRHAVEQLFMRDTLPTAFMCVNDQTAIGVMVGLGARGYDIPRDFSVTGFDDVPQAVFISPPLTTIRQPRTAIGKQAMALLLELLSDGRPTETEILLRPDLVVRNSVSAPSRNWSKR</sequence>
<proteinExistence type="predicted"/>
<dbReference type="PANTHER" id="PTHR30146">
    <property type="entry name" value="LACI-RELATED TRANSCRIPTIONAL REPRESSOR"/>
    <property type="match status" value="1"/>
</dbReference>
<dbReference type="SMART" id="SM00354">
    <property type="entry name" value="HTH_LACI"/>
    <property type="match status" value="1"/>
</dbReference>
<dbReference type="EMBL" id="SMBI01000008">
    <property type="protein sequence ID" value="TCU22788.1"/>
    <property type="molecule type" value="Genomic_DNA"/>
</dbReference>
<reference evidence="6 7" key="1">
    <citation type="submission" date="2019-03" db="EMBL/GenBank/DDBJ databases">
        <title>Genomic Encyclopedia of Type Strains, Phase IV (KMG-V): Genome sequencing to study the core and pangenomes of soil and plant-associated prokaryotes.</title>
        <authorList>
            <person name="Whitman W."/>
        </authorList>
    </citation>
    <scope>NUCLEOTIDE SEQUENCE [LARGE SCALE GENOMIC DNA]</scope>
    <source>
        <strain evidence="6 7">FB403</strain>
    </source>
</reference>
<keyword evidence="4" id="KW-0804">Transcription</keyword>
<organism evidence="6 7">
    <name type="scientific">Rhizobium laguerreae</name>
    <dbReference type="NCBI Taxonomy" id="1076926"/>
    <lineage>
        <taxon>Bacteria</taxon>
        <taxon>Pseudomonadati</taxon>
        <taxon>Pseudomonadota</taxon>
        <taxon>Alphaproteobacteria</taxon>
        <taxon>Hyphomicrobiales</taxon>
        <taxon>Rhizobiaceae</taxon>
        <taxon>Rhizobium/Agrobacterium group</taxon>
        <taxon>Rhizobium</taxon>
    </lineage>
</organism>
<dbReference type="PROSITE" id="PS50932">
    <property type="entry name" value="HTH_LACI_2"/>
    <property type="match status" value="1"/>
</dbReference>
<feature type="domain" description="HTH lacI-type" evidence="5">
    <location>
        <begin position="37"/>
        <end position="91"/>
    </location>
</feature>
<evidence type="ECO:0000256" key="2">
    <source>
        <dbReference type="ARBA" id="ARBA00023015"/>
    </source>
</evidence>
<evidence type="ECO:0000256" key="4">
    <source>
        <dbReference type="ARBA" id="ARBA00023163"/>
    </source>
</evidence>
<dbReference type="AlphaFoldDB" id="A0AAX2QIK1"/>
<dbReference type="Pfam" id="PF00356">
    <property type="entry name" value="LacI"/>
    <property type="match status" value="1"/>
</dbReference>
<keyword evidence="1" id="KW-0678">Repressor</keyword>
<name>A0AAX2QIK1_9HYPH</name>
<evidence type="ECO:0000313" key="7">
    <source>
        <dbReference type="Proteomes" id="UP000295021"/>
    </source>
</evidence>
<dbReference type="InterPro" id="IPR000843">
    <property type="entry name" value="HTH_LacI"/>
</dbReference>
<dbReference type="SUPFAM" id="SSF53822">
    <property type="entry name" value="Periplasmic binding protein-like I"/>
    <property type="match status" value="1"/>
</dbReference>
<accession>A0AAX2QIK1</accession>
<dbReference type="PROSITE" id="PS00356">
    <property type="entry name" value="HTH_LACI_1"/>
    <property type="match status" value="1"/>
</dbReference>
<dbReference type="GO" id="GO:0003700">
    <property type="term" value="F:DNA-binding transcription factor activity"/>
    <property type="evidence" value="ECO:0007669"/>
    <property type="project" value="TreeGrafter"/>
</dbReference>
<protein>
    <submittedName>
        <fullName evidence="6">LacI family transcriptional regulator</fullName>
    </submittedName>
</protein>
<keyword evidence="3" id="KW-0238">DNA-binding</keyword>
<dbReference type="InterPro" id="IPR028082">
    <property type="entry name" value="Peripla_BP_I"/>
</dbReference>
<dbReference type="CDD" id="cd01392">
    <property type="entry name" value="HTH_LacI"/>
    <property type="match status" value="1"/>
</dbReference>